<gene>
    <name evidence="6" type="ORF">CONCODRAFT_17461</name>
</gene>
<dbReference type="InterPro" id="IPR032098">
    <property type="entry name" value="Acyltransf_C"/>
</dbReference>
<keyword evidence="4" id="KW-1133">Transmembrane helix</keyword>
<dbReference type="STRING" id="796925.A0A137P6R1"/>
<keyword evidence="3 6" id="KW-0012">Acyltransferase</keyword>
<dbReference type="EMBL" id="KQ964496">
    <property type="protein sequence ID" value="KXN70685.1"/>
    <property type="molecule type" value="Genomic_DNA"/>
</dbReference>
<dbReference type="PANTHER" id="PTHR10983">
    <property type="entry name" value="1-ACYLGLYCEROL-3-PHOSPHATE ACYLTRANSFERASE-RELATED"/>
    <property type="match status" value="1"/>
</dbReference>
<dbReference type="GO" id="GO:0003841">
    <property type="term" value="F:1-acylglycerol-3-phosphate O-acyltransferase activity"/>
    <property type="evidence" value="ECO:0007669"/>
    <property type="project" value="TreeGrafter"/>
</dbReference>
<dbReference type="AlphaFoldDB" id="A0A137P6R1"/>
<dbReference type="OrthoDB" id="189226at2759"/>
<evidence type="ECO:0000313" key="7">
    <source>
        <dbReference type="Proteomes" id="UP000070444"/>
    </source>
</evidence>
<dbReference type="SMART" id="SM00563">
    <property type="entry name" value="PlsC"/>
    <property type="match status" value="1"/>
</dbReference>
<sequence length="314" mass="36085">MANQLIKIINGTISLVGIFGAAGFYSGLQLFTVPVWAINPKLAYELNSWLVEGVWKVMHWFFEERSGAQITFSGDTIEEGDSGLIIANHNSWVDFYLAQSIAKNVNMLGYVRYFAKASLKWIPFFGTGMYLAGFLMIKRNWVKDSRLIDSSVERIDKYKLPILIVNFIEGTRVDAQKLLESQAFCKERGHTILQHILFPRTKGIMTCIEKFRNTHVKYLYDLTICYLNAKGELVPAPSIVKVHSQSIKDEYKFHIHVRKFLLKDLPESDPELLKFLINLSVEKDMILSQFCKSKDHEHAPLPEHLRIELPNKSD</sequence>
<comment type="similarity">
    <text evidence="1">Belongs to the 1-acyl-sn-glycerol-3-phosphate acyltransferase family.</text>
</comment>
<protein>
    <submittedName>
        <fullName evidence="6">Acyltransferase-domain-containing protein</fullName>
    </submittedName>
</protein>
<evidence type="ECO:0000256" key="4">
    <source>
        <dbReference type="SAM" id="Phobius"/>
    </source>
</evidence>
<evidence type="ECO:0000259" key="5">
    <source>
        <dbReference type="SMART" id="SM00563"/>
    </source>
</evidence>
<accession>A0A137P6R1</accession>
<dbReference type="PANTHER" id="PTHR10983:SF24">
    <property type="entry name" value="1-ACYLGLYCEROL-3-PHOSPHATE O-ACYLTRANSFERASE 3, ISOFORM E-RELATED"/>
    <property type="match status" value="1"/>
</dbReference>
<dbReference type="SUPFAM" id="SSF69593">
    <property type="entry name" value="Glycerol-3-phosphate (1)-acyltransferase"/>
    <property type="match status" value="1"/>
</dbReference>
<dbReference type="Pfam" id="PF16076">
    <property type="entry name" value="Acyltransf_C"/>
    <property type="match status" value="1"/>
</dbReference>
<dbReference type="GO" id="GO:0012505">
    <property type="term" value="C:endomembrane system"/>
    <property type="evidence" value="ECO:0007669"/>
    <property type="project" value="TreeGrafter"/>
</dbReference>
<keyword evidence="2 6" id="KW-0808">Transferase</keyword>
<evidence type="ECO:0000256" key="1">
    <source>
        <dbReference type="ARBA" id="ARBA00008655"/>
    </source>
</evidence>
<evidence type="ECO:0000256" key="2">
    <source>
        <dbReference type="ARBA" id="ARBA00022679"/>
    </source>
</evidence>
<proteinExistence type="inferred from homology"/>
<dbReference type="InterPro" id="IPR002123">
    <property type="entry name" value="Plipid/glycerol_acylTrfase"/>
</dbReference>
<dbReference type="CDD" id="cd07990">
    <property type="entry name" value="LPLAT_LCLAT1-like"/>
    <property type="match status" value="1"/>
</dbReference>
<feature type="domain" description="Phospholipid/glycerol acyltransferase" evidence="5">
    <location>
        <begin position="83"/>
        <end position="205"/>
    </location>
</feature>
<feature type="transmembrane region" description="Helical" evidence="4">
    <location>
        <begin position="12"/>
        <end position="38"/>
    </location>
</feature>
<keyword evidence="7" id="KW-1185">Reference proteome</keyword>
<evidence type="ECO:0000256" key="3">
    <source>
        <dbReference type="ARBA" id="ARBA00023315"/>
    </source>
</evidence>
<dbReference type="Pfam" id="PF01553">
    <property type="entry name" value="Acyltransferase"/>
    <property type="match status" value="1"/>
</dbReference>
<keyword evidence="4" id="KW-0472">Membrane</keyword>
<evidence type="ECO:0000313" key="6">
    <source>
        <dbReference type="EMBL" id="KXN70685.1"/>
    </source>
</evidence>
<keyword evidence="4" id="KW-0812">Transmembrane</keyword>
<dbReference type="OMA" id="VANHVAW"/>
<reference evidence="6 7" key="1">
    <citation type="journal article" date="2015" name="Genome Biol. Evol.">
        <title>Phylogenomic analyses indicate that early fungi evolved digesting cell walls of algal ancestors of land plants.</title>
        <authorList>
            <person name="Chang Y."/>
            <person name="Wang S."/>
            <person name="Sekimoto S."/>
            <person name="Aerts A.L."/>
            <person name="Choi C."/>
            <person name="Clum A."/>
            <person name="LaButti K.M."/>
            <person name="Lindquist E.A."/>
            <person name="Yee Ngan C."/>
            <person name="Ohm R.A."/>
            <person name="Salamov A.A."/>
            <person name="Grigoriev I.V."/>
            <person name="Spatafora J.W."/>
            <person name="Berbee M.L."/>
        </authorList>
    </citation>
    <scope>NUCLEOTIDE SEQUENCE [LARGE SCALE GENOMIC DNA]</scope>
    <source>
        <strain evidence="6 7">NRRL 28638</strain>
    </source>
</reference>
<dbReference type="Proteomes" id="UP000070444">
    <property type="component" value="Unassembled WGS sequence"/>
</dbReference>
<name>A0A137P6R1_CONC2</name>
<organism evidence="6 7">
    <name type="scientific">Conidiobolus coronatus (strain ATCC 28846 / CBS 209.66 / NRRL 28638)</name>
    <name type="common">Delacroixia coronata</name>
    <dbReference type="NCBI Taxonomy" id="796925"/>
    <lineage>
        <taxon>Eukaryota</taxon>
        <taxon>Fungi</taxon>
        <taxon>Fungi incertae sedis</taxon>
        <taxon>Zoopagomycota</taxon>
        <taxon>Entomophthoromycotina</taxon>
        <taxon>Entomophthoromycetes</taxon>
        <taxon>Entomophthorales</taxon>
        <taxon>Ancylistaceae</taxon>
        <taxon>Conidiobolus</taxon>
    </lineage>
</organism>